<dbReference type="RefSeq" id="WP_067557866.1">
    <property type="nucleotide sequence ID" value="NZ_LPXN01000127.1"/>
</dbReference>
<protein>
    <recommendedName>
        <fullName evidence="3">N-acetyltransferase domain-containing protein</fullName>
    </recommendedName>
</protein>
<gene>
    <name evidence="1" type="ORF">AUP43_02615</name>
</gene>
<accession>A0A154VWW8</accession>
<dbReference type="Proteomes" id="UP000076400">
    <property type="component" value="Unassembled WGS sequence"/>
</dbReference>
<proteinExistence type="predicted"/>
<keyword evidence="2" id="KW-1185">Reference proteome</keyword>
<organism evidence="1 2">
    <name type="scientific">Oceanibaculum pacificum</name>
    <dbReference type="NCBI Taxonomy" id="580166"/>
    <lineage>
        <taxon>Bacteria</taxon>
        <taxon>Pseudomonadati</taxon>
        <taxon>Pseudomonadota</taxon>
        <taxon>Alphaproteobacteria</taxon>
        <taxon>Rhodospirillales</taxon>
        <taxon>Oceanibaculaceae</taxon>
        <taxon>Oceanibaculum</taxon>
    </lineage>
</organism>
<reference evidence="1 2" key="1">
    <citation type="submission" date="2015-12" db="EMBL/GenBank/DDBJ databases">
        <title>Genome sequence of Oceanibaculum pacificum MCCC 1A02656.</title>
        <authorList>
            <person name="Lu L."/>
            <person name="Lai Q."/>
            <person name="Shao Z."/>
            <person name="Qian P."/>
        </authorList>
    </citation>
    <scope>NUCLEOTIDE SEQUENCE [LARGE SCALE GENOMIC DNA]</scope>
    <source>
        <strain evidence="1 2">MCCC 1A02656</strain>
    </source>
</reference>
<evidence type="ECO:0000313" key="2">
    <source>
        <dbReference type="Proteomes" id="UP000076400"/>
    </source>
</evidence>
<comment type="caution">
    <text evidence="1">The sequence shown here is derived from an EMBL/GenBank/DDBJ whole genome shotgun (WGS) entry which is preliminary data.</text>
</comment>
<dbReference type="OrthoDB" id="192847at2"/>
<name>A0A154VWW8_9PROT</name>
<evidence type="ECO:0008006" key="3">
    <source>
        <dbReference type="Google" id="ProtNLM"/>
    </source>
</evidence>
<dbReference type="EMBL" id="LPXN01000127">
    <property type="protein sequence ID" value="KZD05824.1"/>
    <property type="molecule type" value="Genomic_DNA"/>
</dbReference>
<sequence length="155" mass="16787">MRSVSVGLLQPQDIDQAFPLIAAELPFLSRHQWRDLANKLIPLTAENDGGILIARSENGYLTGLCLYWRVPHGWPSQALLAENFAAMDMMDPAIVVEAMTAALTRIAQRSGCETIRAWVPSSRGGLMNSLLANGFRAEGAMMNLSVQPSGLPPLG</sequence>
<dbReference type="AlphaFoldDB" id="A0A154VWW8"/>
<evidence type="ECO:0000313" key="1">
    <source>
        <dbReference type="EMBL" id="KZD05824.1"/>
    </source>
</evidence>
<dbReference type="InterPro" id="IPR016181">
    <property type="entry name" value="Acyl_CoA_acyltransferase"/>
</dbReference>
<dbReference type="SUPFAM" id="SSF55729">
    <property type="entry name" value="Acyl-CoA N-acyltransferases (Nat)"/>
    <property type="match status" value="1"/>
</dbReference>